<dbReference type="SUPFAM" id="SSF46992">
    <property type="entry name" value="Ribosomal protein S20"/>
    <property type="match status" value="2"/>
</dbReference>
<dbReference type="PANTHER" id="PTHR33398">
    <property type="entry name" value="30S RIBOSOMAL PROTEIN S20"/>
    <property type="match status" value="1"/>
</dbReference>
<dbReference type="InterPro" id="IPR002583">
    <property type="entry name" value="Ribosomal_bS20"/>
</dbReference>
<evidence type="ECO:0000256" key="5">
    <source>
        <dbReference type="ARBA" id="ARBA00023274"/>
    </source>
</evidence>
<dbReference type="HAMAP" id="MF_00500">
    <property type="entry name" value="Ribosomal_bS20"/>
    <property type="match status" value="1"/>
</dbReference>
<name>A0A8J5IE58_ZINOF</name>
<keyword evidence="3" id="KW-0694">RNA-binding</keyword>
<dbReference type="Proteomes" id="UP000734854">
    <property type="component" value="Unassembled WGS sequence"/>
</dbReference>
<evidence type="ECO:0000256" key="4">
    <source>
        <dbReference type="ARBA" id="ARBA00022980"/>
    </source>
</evidence>
<sequence length="281" mass="30243">MAAVAAAASSSCLILPYKVQPCPSSFLITSRSAGTSIRRSKCPLAFASTLSLAAFPPGLLSAVEKRRAPPPGRPTVVCEAAPKKYDSATKRARQGEKRRIYNKARKSEIRTRMKKFPFASGGFSAGLFPEALHSMPLEDSRVVDSSPISSFNPCLVSPIVHRPVPTESPPAEPLLAKPSPAVPAAAIAPHAPTPLIQPAPSTNTHPMVLESLDELRKKSDAQSEELLPIEKLIAEAFSVIDKAVRVGTLHRNTGDRRKSRLSRRKKAVEIHHGWYVPAAAS</sequence>
<dbReference type="GO" id="GO:0015935">
    <property type="term" value="C:small ribosomal subunit"/>
    <property type="evidence" value="ECO:0007669"/>
    <property type="project" value="TreeGrafter"/>
</dbReference>
<proteinExistence type="inferred from homology"/>
<evidence type="ECO:0000256" key="1">
    <source>
        <dbReference type="ARBA" id="ARBA00007634"/>
    </source>
</evidence>
<evidence type="ECO:0000313" key="7">
    <source>
        <dbReference type="Proteomes" id="UP000734854"/>
    </source>
</evidence>
<keyword evidence="4" id="KW-0689">Ribosomal protein</keyword>
<keyword evidence="5" id="KW-0687">Ribonucleoprotein</keyword>
<organism evidence="6 7">
    <name type="scientific">Zingiber officinale</name>
    <name type="common">Ginger</name>
    <name type="synonym">Amomum zingiber</name>
    <dbReference type="NCBI Taxonomy" id="94328"/>
    <lineage>
        <taxon>Eukaryota</taxon>
        <taxon>Viridiplantae</taxon>
        <taxon>Streptophyta</taxon>
        <taxon>Embryophyta</taxon>
        <taxon>Tracheophyta</taxon>
        <taxon>Spermatophyta</taxon>
        <taxon>Magnoliopsida</taxon>
        <taxon>Liliopsida</taxon>
        <taxon>Zingiberales</taxon>
        <taxon>Zingiberaceae</taxon>
        <taxon>Zingiber</taxon>
    </lineage>
</organism>
<protein>
    <recommendedName>
        <fullName evidence="8">30S ribosomal protein S20, chloroplastic</fullName>
    </recommendedName>
</protein>
<dbReference type="GO" id="GO:0006412">
    <property type="term" value="P:translation"/>
    <property type="evidence" value="ECO:0007669"/>
    <property type="project" value="InterPro"/>
</dbReference>
<gene>
    <name evidence="6" type="ORF">ZIOFF_007223</name>
</gene>
<dbReference type="PANTHER" id="PTHR33398:SF1">
    <property type="entry name" value="SMALL RIBOSOMAL SUBUNIT PROTEIN BS20C"/>
    <property type="match status" value="1"/>
</dbReference>
<evidence type="ECO:0000256" key="3">
    <source>
        <dbReference type="ARBA" id="ARBA00022884"/>
    </source>
</evidence>
<comment type="caution">
    <text evidence="6">The sequence shown here is derived from an EMBL/GenBank/DDBJ whole genome shotgun (WGS) entry which is preliminary data.</text>
</comment>
<keyword evidence="7" id="KW-1185">Reference proteome</keyword>
<dbReference type="GO" id="GO:0070181">
    <property type="term" value="F:small ribosomal subunit rRNA binding"/>
    <property type="evidence" value="ECO:0007669"/>
    <property type="project" value="TreeGrafter"/>
</dbReference>
<dbReference type="InterPro" id="IPR036510">
    <property type="entry name" value="Ribosomal_bS20_sf"/>
</dbReference>
<dbReference type="Gene3D" id="1.20.58.110">
    <property type="entry name" value="Ribosomal protein S20"/>
    <property type="match status" value="2"/>
</dbReference>
<evidence type="ECO:0008006" key="8">
    <source>
        <dbReference type="Google" id="ProtNLM"/>
    </source>
</evidence>
<evidence type="ECO:0000256" key="2">
    <source>
        <dbReference type="ARBA" id="ARBA00022730"/>
    </source>
</evidence>
<dbReference type="GO" id="GO:0003735">
    <property type="term" value="F:structural constituent of ribosome"/>
    <property type="evidence" value="ECO:0007669"/>
    <property type="project" value="InterPro"/>
</dbReference>
<evidence type="ECO:0000313" key="6">
    <source>
        <dbReference type="EMBL" id="KAG6533356.1"/>
    </source>
</evidence>
<reference evidence="6 7" key="1">
    <citation type="submission" date="2020-08" db="EMBL/GenBank/DDBJ databases">
        <title>Plant Genome Project.</title>
        <authorList>
            <person name="Zhang R.-G."/>
        </authorList>
    </citation>
    <scope>NUCLEOTIDE SEQUENCE [LARGE SCALE GENOMIC DNA]</scope>
    <source>
        <tissue evidence="6">Rhizome</tissue>
    </source>
</reference>
<comment type="similarity">
    <text evidence="1">Belongs to the bacterial ribosomal protein bS20 family.</text>
</comment>
<dbReference type="EMBL" id="JACMSC010000002">
    <property type="protein sequence ID" value="KAG6533356.1"/>
    <property type="molecule type" value="Genomic_DNA"/>
</dbReference>
<keyword evidence="2" id="KW-0699">rRNA-binding</keyword>
<dbReference type="AlphaFoldDB" id="A0A8J5IE58"/>
<dbReference type="Pfam" id="PF01649">
    <property type="entry name" value="Ribosomal_S20p"/>
    <property type="match status" value="2"/>
</dbReference>
<accession>A0A8J5IE58</accession>